<organism evidence="1 2">
    <name type="scientific">Niabella soli DSM 19437</name>
    <dbReference type="NCBI Taxonomy" id="929713"/>
    <lineage>
        <taxon>Bacteria</taxon>
        <taxon>Pseudomonadati</taxon>
        <taxon>Bacteroidota</taxon>
        <taxon>Chitinophagia</taxon>
        <taxon>Chitinophagales</taxon>
        <taxon>Chitinophagaceae</taxon>
        <taxon>Niabella</taxon>
    </lineage>
</organism>
<gene>
    <name evidence="1" type="ORF">NIASO_19425</name>
</gene>
<evidence type="ECO:0000313" key="2">
    <source>
        <dbReference type="Proteomes" id="UP000003586"/>
    </source>
</evidence>
<dbReference type="HOGENOM" id="CLU_1925363_0_0_10"/>
<dbReference type="EMBL" id="CP007035">
    <property type="protein sequence ID" value="AHF18049.1"/>
    <property type="molecule type" value="Genomic_DNA"/>
</dbReference>
<sequence>MQKKLLKTVAFRRNGSSLYKIAKMKKILTLILLFLTISCGKNNETDLTACDQQMIAKFKNEVTCPYDPQMSRFLGKGMYRGQLVYFIDIVCIACNTAPPPKVYTCSGAEIPVTNFYNTVTGRIRVDACGNN</sequence>
<dbReference type="KEGG" id="nso:NIASO_19425"/>
<dbReference type="Proteomes" id="UP000003586">
    <property type="component" value="Chromosome"/>
</dbReference>
<dbReference type="AlphaFoldDB" id="W0F998"/>
<evidence type="ECO:0000313" key="1">
    <source>
        <dbReference type="EMBL" id="AHF18049.1"/>
    </source>
</evidence>
<keyword evidence="2" id="KW-1185">Reference proteome</keyword>
<reference evidence="1 2" key="1">
    <citation type="submission" date="2013-12" db="EMBL/GenBank/DDBJ databases">
        <authorList>
            <consortium name="DOE Joint Genome Institute"/>
            <person name="Eisen J."/>
            <person name="Huntemann M."/>
            <person name="Han J."/>
            <person name="Chen A."/>
            <person name="Kyrpides N."/>
            <person name="Mavromatis K."/>
            <person name="Markowitz V."/>
            <person name="Palaniappan K."/>
            <person name="Ivanova N."/>
            <person name="Schaumberg A."/>
            <person name="Pati A."/>
            <person name="Liolios K."/>
            <person name="Nordberg H.P."/>
            <person name="Cantor M.N."/>
            <person name="Hua S.X."/>
            <person name="Woyke T."/>
        </authorList>
    </citation>
    <scope>NUCLEOTIDE SEQUENCE [LARGE SCALE GENOMIC DNA]</scope>
    <source>
        <strain evidence="2">DSM 19437</strain>
    </source>
</reference>
<accession>W0F998</accession>
<protein>
    <submittedName>
        <fullName evidence="1">Uncharacterized protein</fullName>
    </submittedName>
</protein>
<name>W0F998_9BACT</name>
<proteinExistence type="predicted"/>